<feature type="transmembrane region" description="Helical" evidence="1">
    <location>
        <begin position="24"/>
        <end position="41"/>
    </location>
</feature>
<sequence>MYNTLYEITRNSYLKNIFISGEKIFFIGFIVFVCIVFYLNYSLKKLCKEENIPIQELKEDEIYKKIRLLKYISIVLLPIFVILCISSIPEDIAVRDYVYNQYKSGNFHVAEGKVEKYEVYYTGKNNTDFRNVKFEIDGIKFDLNNTYNFGYNETSTANCLIKSNGQNIKITYLLEDDFDPNFGRKSNKYESYDEYIKNGETGFLSPISILFDEDTKIAIVKIEEYK</sequence>
<gene>
    <name evidence="2" type="ORF">LIP50_14570</name>
</gene>
<reference evidence="2 3" key="1">
    <citation type="submission" date="2021-10" db="EMBL/GenBank/DDBJ databases">
        <title>Collection of gut derived symbiotic bacterial strains cultured from healthy donors.</title>
        <authorList>
            <person name="Lin H."/>
            <person name="Littmann E."/>
            <person name="Claire K."/>
            <person name="Pamer E."/>
        </authorList>
    </citation>
    <scope>NUCLEOTIDE SEQUENCE [LARGE SCALE GENOMIC DNA]</scope>
    <source>
        <strain evidence="2 3">MSK.17.68</strain>
    </source>
</reference>
<feature type="transmembrane region" description="Helical" evidence="1">
    <location>
        <begin position="68"/>
        <end position="88"/>
    </location>
</feature>
<keyword evidence="1" id="KW-0812">Transmembrane</keyword>
<dbReference type="RefSeq" id="WP_007287567.1">
    <property type="nucleotide sequence ID" value="NZ_CAUEUV010000007.1"/>
</dbReference>
<accession>A0ABS8D127</accession>
<organism evidence="2 3">
    <name type="scientific">Intestinibacter bartlettii</name>
    <dbReference type="NCBI Taxonomy" id="261299"/>
    <lineage>
        <taxon>Bacteria</taxon>
        <taxon>Bacillati</taxon>
        <taxon>Bacillota</taxon>
        <taxon>Clostridia</taxon>
        <taxon>Peptostreptococcales</taxon>
        <taxon>Peptostreptococcaceae</taxon>
        <taxon>Intestinibacter</taxon>
    </lineage>
</organism>
<protein>
    <submittedName>
        <fullName evidence="2">Uncharacterized protein</fullName>
    </submittedName>
</protein>
<keyword evidence="1" id="KW-0472">Membrane</keyword>
<keyword evidence="3" id="KW-1185">Reference proteome</keyword>
<evidence type="ECO:0000313" key="2">
    <source>
        <dbReference type="EMBL" id="MCB5447424.1"/>
    </source>
</evidence>
<dbReference type="Proteomes" id="UP001299409">
    <property type="component" value="Unassembled WGS sequence"/>
</dbReference>
<dbReference type="EMBL" id="JAJBMB010000024">
    <property type="protein sequence ID" value="MCB5447424.1"/>
    <property type="molecule type" value="Genomic_DNA"/>
</dbReference>
<evidence type="ECO:0000313" key="3">
    <source>
        <dbReference type="Proteomes" id="UP001299409"/>
    </source>
</evidence>
<comment type="caution">
    <text evidence="2">The sequence shown here is derived from an EMBL/GenBank/DDBJ whole genome shotgun (WGS) entry which is preliminary data.</text>
</comment>
<proteinExistence type="predicted"/>
<evidence type="ECO:0000256" key="1">
    <source>
        <dbReference type="SAM" id="Phobius"/>
    </source>
</evidence>
<name>A0ABS8D127_9FIRM</name>
<keyword evidence="1" id="KW-1133">Transmembrane helix</keyword>